<dbReference type="EMBL" id="BMWX01000003">
    <property type="protein sequence ID" value="GGZ25497.1"/>
    <property type="molecule type" value="Genomic_DNA"/>
</dbReference>
<reference evidence="5" key="1">
    <citation type="journal article" date="2014" name="Int. J. Syst. Evol. Microbiol.">
        <title>Complete genome sequence of Corynebacterium casei LMG S-19264T (=DSM 44701T), isolated from a smear-ripened cheese.</title>
        <authorList>
            <consortium name="US DOE Joint Genome Institute (JGI-PGF)"/>
            <person name="Walter F."/>
            <person name="Albersmeier A."/>
            <person name="Kalinowski J."/>
            <person name="Ruckert C."/>
        </authorList>
    </citation>
    <scope>NUCLEOTIDE SEQUENCE</scope>
    <source>
        <strain evidence="5">KCTC 12368</strain>
    </source>
</reference>
<protein>
    <submittedName>
        <fullName evidence="5">Transcriptional regulator</fullName>
    </submittedName>
</protein>
<dbReference type="PANTHER" id="PTHR38445">
    <property type="entry name" value="HTH-TYPE TRANSCRIPTIONAL REPRESSOR YTRA"/>
    <property type="match status" value="1"/>
</dbReference>
<reference evidence="5" key="2">
    <citation type="submission" date="2020-09" db="EMBL/GenBank/DDBJ databases">
        <authorList>
            <person name="Sun Q."/>
            <person name="Kim S."/>
        </authorList>
    </citation>
    <scope>NUCLEOTIDE SEQUENCE</scope>
    <source>
        <strain evidence="5">KCTC 12368</strain>
    </source>
</reference>
<dbReference type="InterPro" id="IPR000524">
    <property type="entry name" value="Tscrpt_reg_HTH_GntR"/>
</dbReference>
<dbReference type="RefSeq" id="WP_018473366.1">
    <property type="nucleotide sequence ID" value="NZ_BMWX01000003.1"/>
</dbReference>
<dbReference type="InterPro" id="IPR036390">
    <property type="entry name" value="WH_DNA-bd_sf"/>
</dbReference>
<evidence type="ECO:0000256" key="3">
    <source>
        <dbReference type="ARBA" id="ARBA00023163"/>
    </source>
</evidence>
<proteinExistence type="predicted"/>
<dbReference type="AlphaFoldDB" id="A0A918PWM3"/>
<evidence type="ECO:0000259" key="4">
    <source>
        <dbReference type="PROSITE" id="PS50949"/>
    </source>
</evidence>
<evidence type="ECO:0000256" key="1">
    <source>
        <dbReference type="ARBA" id="ARBA00023015"/>
    </source>
</evidence>
<dbReference type="GO" id="GO:0003677">
    <property type="term" value="F:DNA binding"/>
    <property type="evidence" value="ECO:0007669"/>
    <property type="project" value="UniProtKB-KW"/>
</dbReference>
<evidence type="ECO:0000256" key="2">
    <source>
        <dbReference type="ARBA" id="ARBA00023125"/>
    </source>
</evidence>
<comment type="caution">
    <text evidence="5">The sequence shown here is derived from an EMBL/GenBank/DDBJ whole genome shotgun (WGS) entry which is preliminary data.</text>
</comment>
<dbReference type="InterPro" id="IPR028082">
    <property type="entry name" value="Peripla_BP_I"/>
</dbReference>
<dbReference type="GO" id="GO:0003700">
    <property type="term" value="F:DNA-binding transcription factor activity"/>
    <property type="evidence" value="ECO:0007669"/>
    <property type="project" value="InterPro"/>
</dbReference>
<feature type="domain" description="HTH gntR-type" evidence="4">
    <location>
        <begin position="18"/>
        <end position="86"/>
    </location>
</feature>
<dbReference type="CDD" id="cd07377">
    <property type="entry name" value="WHTH_GntR"/>
    <property type="match status" value="1"/>
</dbReference>
<dbReference type="SMART" id="SM00345">
    <property type="entry name" value="HTH_GNTR"/>
    <property type="match status" value="1"/>
</dbReference>
<name>A0A918PWM3_9BACT</name>
<keyword evidence="3" id="KW-0804">Transcription</keyword>
<gene>
    <name evidence="5" type="ORF">GCM10007049_17520</name>
</gene>
<dbReference type="Pfam" id="PF00392">
    <property type="entry name" value="GntR"/>
    <property type="match status" value="1"/>
</dbReference>
<keyword evidence="6" id="KW-1185">Reference proteome</keyword>
<dbReference type="Gene3D" id="1.10.10.10">
    <property type="entry name" value="Winged helix-like DNA-binding domain superfamily/Winged helix DNA-binding domain"/>
    <property type="match status" value="1"/>
</dbReference>
<dbReference type="SUPFAM" id="SSF46785">
    <property type="entry name" value="Winged helix' DNA-binding domain"/>
    <property type="match status" value="1"/>
</dbReference>
<dbReference type="PROSITE" id="PS50949">
    <property type="entry name" value="HTH_GNTR"/>
    <property type="match status" value="1"/>
</dbReference>
<keyword evidence="2" id="KW-0238">DNA-binding</keyword>
<keyword evidence="1" id="KW-0805">Transcription regulation</keyword>
<accession>A0A918PWM3</accession>
<evidence type="ECO:0000313" key="5">
    <source>
        <dbReference type="EMBL" id="GGZ25497.1"/>
    </source>
</evidence>
<organism evidence="5 6">
    <name type="scientific">Echinicola pacifica</name>
    <dbReference type="NCBI Taxonomy" id="346377"/>
    <lineage>
        <taxon>Bacteria</taxon>
        <taxon>Pseudomonadati</taxon>
        <taxon>Bacteroidota</taxon>
        <taxon>Cytophagia</taxon>
        <taxon>Cytophagales</taxon>
        <taxon>Cyclobacteriaceae</taxon>
        <taxon>Echinicola</taxon>
    </lineage>
</organism>
<dbReference type="Proteomes" id="UP000619457">
    <property type="component" value="Unassembled WGS sequence"/>
</dbReference>
<dbReference type="InterPro" id="IPR036388">
    <property type="entry name" value="WH-like_DNA-bd_sf"/>
</dbReference>
<dbReference type="PANTHER" id="PTHR38445:SF10">
    <property type="entry name" value="GNTR-FAMILY TRANSCRIPTIONAL REGULATOR"/>
    <property type="match status" value="1"/>
</dbReference>
<evidence type="ECO:0000313" key="6">
    <source>
        <dbReference type="Proteomes" id="UP000619457"/>
    </source>
</evidence>
<sequence>MTTETQLFKSYINEHSRVPKYRQLATIFIEAVERGDIQVGEKLPSISELREGTGLARDTIVRAFNYLQEKKIVTSVMSKGFYVTRNVNLAKTKVLIVLNKLSSYKLKLYHLFVDALGANYQVDLRVHHCNAAYLQVILDENVLAYEHIVVMPHFSGLPDKVREVIQYFKRMPSEKLLLMDKYLPELEDSVPCIYQDFESDIYFALQDGIHKLKKYEKVTLVFPENPVYPYPQEIKNGFIRFCEAINCQYEVIDRIYEDMEFRPQDAYIIIDEEDLISFLQQARDGAIDLGNGLGVISYNDTPLKEVLGISVMTTDFEVMADSAAYMIKKKKCEAVQNFFSFIDRGSI</sequence>
<dbReference type="SUPFAM" id="SSF53822">
    <property type="entry name" value="Periplasmic binding protein-like I"/>
    <property type="match status" value="1"/>
</dbReference>